<evidence type="ECO:0000313" key="2">
    <source>
        <dbReference type="Proteomes" id="UP000663844"/>
    </source>
</evidence>
<sequence length="28" mass="2991">MPVVVRSTCGSCCDPYCGPRCVVRTTTV</sequence>
<organism evidence="1 2">
    <name type="scientific">Adineta steineri</name>
    <dbReference type="NCBI Taxonomy" id="433720"/>
    <lineage>
        <taxon>Eukaryota</taxon>
        <taxon>Metazoa</taxon>
        <taxon>Spiralia</taxon>
        <taxon>Gnathifera</taxon>
        <taxon>Rotifera</taxon>
        <taxon>Eurotatoria</taxon>
        <taxon>Bdelloidea</taxon>
        <taxon>Adinetida</taxon>
        <taxon>Adinetidae</taxon>
        <taxon>Adineta</taxon>
    </lineage>
</organism>
<accession>A0A820IYP2</accession>
<reference evidence="1" key="1">
    <citation type="submission" date="2021-02" db="EMBL/GenBank/DDBJ databases">
        <authorList>
            <person name="Nowell W R."/>
        </authorList>
    </citation>
    <scope>NUCLEOTIDE SEQUENCE</scope>
</reference>
<name>A0A820IYP2_9BILA</name>
<dbReference type="EMBL" id="CAJOAZ010017704">
    <property type="protein sequence ID" value="CAF4318288.1"/>
    <property type="molecule type" value="Genomic_DNA"/>
</dbReference>
<dbReference type="Proteomes" id="UP000663844">
    <property type="component" value="Unassembled WGS sequence"/>
</dbReference>
<gene>
    <name evidence="1" type="ORF">OXD698_LOCUS47026</name>
</gene>
<feature type="non-terminal residue" evidence="1">
    <location>
        <position position="28"/>
    </location>
</feature>
<dbReference type="AlphaFoldDB" id="A0A820IYP2"/>
<comment type="caution">
    <text evidence="1">The sequence shown here is derived from an EMBL/GenBank/DDBJ whole genome shotgun (WGS) entry which is preliminary data.</text>
</comment>
<evidence type="ECO:0000313" key="1">
    <source>
        <dbReference type="EMBL" id="CAF4318288.1"/>
    </source>
</evidence>
<proteinExistence type="predicted"/>
<protein>
    <submittedName>
        <fullName evidence="1">Uncharacterized protein</fullName>
    </submittedName>
</protein>